<dbReference type="STRING" id="1566387.QV13_22665"/>
<dbReference type="PANTHER" id="PTHR10625:SF19">
    <property type="entry name" value="HISTONE DEACETYLASE 12"/>
    <property type="match status" value="1"/>
</dbReference>
<dbReference type="InterPro" id="IPR044150">
    <property type="entry name" value="HDAC_classIV"/>
</dbReference>
<dbReference type="GO" id="GO:0004407">
    <property type="term" value="F:histone deacetylase activity"/>
    <property type="evidence" value="ECO:0007669"/>
    <property type="project" value="InterPro"/>
</dbReference>
<dbReference type="InterPro" id="IPR023696">
    <property type="entry name" value="Ureohydrolase_dom_sf"/>
</dbReference>
<dbReference type="InterPro" id="IPR023801">
    <property type="entry name" value="His_deacetylse_dom"/>
</dbReference>
<keyword evidence="5" id="KW-1185">Reference proteome</keyword>
<dbReference type="Proteomes" id="UP000094412">
    <property type="component" value="Unassembled WGS sequence"/>
</dbReference>
<dbReference type="SUPFAM" id="SSF52768">
    <property type="entry name" value="Arginase/deacetylase"/>
    <property type="match status" value="1"/>
</dbReference>
<evidence type="ECO:0000313" key="4">
    <source>
        <dbReference type="EMBL" id="OCX12433.1"/>
    </source>
</evidence>
<keyword evidence="2" id="KW-0378">Hydrolase</keyword>
<dbReference type="PRINTS" id="PR01270">
    <property type="entry name" value="HDASUPER"/>
</dbReference>
<dbReference type="CDD" id="cd09993">
    <property type="entry name" value="HDAC_classIV"/>
    <property type="match status" value="1"/>
</dbReference>
<dbReference type="GO" id="GO:0040029">
    <property type="term" value="P:epigenetic regulation of gene expression"/>
    <property type="evidence" value="ECO:0007669"/>
    <property type="project" value="TreeGrafter"/>
</dbReference>
<feature type="domain" description="Histone deacetylase" evidence="3">
    <location>
        <begin position="19"/>
        <end position="282"/>
    </location>
</feature>
<dbReference type="Pfam" id="PF00850">
    <property type="entry name" value="Hist_deacetyl"/>
    <property type="match status" value="1"/>
</dbReference>
<reference evidence="4 5" key="1">
    <citation type="submission" date="2016-08" db="EMBL/GenBank/DDBJ databases">
        <title>Whole genome sequence of Mesorhizobium sp. strain UASWS1009 isolated from industrial sewage.</title>
        <authorList>
            <person name="Crovadore J."/>
            <person name="Calmin G."/>
            <person name="Chablais R."/>
            <person name="Cochard B."/>
            <person name="Lefort F."/>
        </authorList>
    </citation>
    <scope>NUCLEOTIDE SEQUENCE [LARGE SCALE GENOMIC DNA]</scope>
    <source>
        <strain evidence="4 5">UASWS1009</strain>
    </source>
</reference>
<comment type="caution">
    <text evidence="4">The sequence shown here is derived from an EMBL/GenBank/DDBJ whole genome shotgun (WGS) entry which is preliminary data.</text>
</comment>
<evidence type="ECO:0000256" key="1">
    <source>
        <dbReference type="ARBA" id="ARBA00005947"/>
    </source>
</evidence>
<dbReference type="GO" id="GO:0016787">
    <property type="term" value="F:hydrolase activity"/>
    <property type="evidence" value="ECO:0007669"/>
    <property type="project" value="UniProtKB-KW"/>
</dbReference>
<name>A0A1C2DCL0_9HYPH</name>
<dbReference type="RefSeq" id="WP_024925992.1">
    <property type="nucleotide sequence ID" value="NZ_MDEO01000036.1"/>
</dbReference>
<gene>
    <name evidence="4" type="ORF">QV13_22665</name>
</gene>
<dbReference type="PANTHER" id="PTHR10625">
    <property type="entry name" value="HISTONE DEACETYLASE HDAC1-RELATED"/>
    <property type="match status" value="1"/>
</dbReference>
<organism evidence="4 5">
    <name type="scientific">Mesorhizobium hungaricum</name>
    <dbReference type="NCBI Taxonomy" id="1566387"/>
    <lineage>
        <taxon>Bacteria</taxon>
        <taxon>Pseudomonadati</taxon>
        <taxon>Pseudomonadota</taxon>
        <taxon>Alphaproteobacteria</taxon>
        <taxon>Hyphomicrobiales</taxon>
        <taxon>Phyllobacteriaceae</taxon>
        <taxon>Mesorhizobium</taxon>
    </lineage>
</organism>
<dbReference type="InterPro" id="IPR000286">
    <property type="entry name" value="HDACs"/>
</dbReference>
<dbReference type="AlphaFoldDB" id="A0A1C2DCL0"/>
<evidence type="ECO:0000259" key="3">
    <source>
        <dbReference type="Pfam" id="PF00850"/>
    </source>
</evidence>
<evidence type="ECO:0000313" key="5">
    <source>
        <dbReference type="Proteomes" id="UP000094412"/>
    </source>
</evidence>
<dbReference type="EMBL" id="MDEO01000036">
    <property type="protein sequence ID" value="OCX12433.1"/>
    <property type="molecule type" value="Genomic_DNA"/>
</dbReference>
<protein>
    <submittedName>
        <fullName evidence="4">Histone deacetylase</fullName>
    </submittedName>
</protein>
<dbReference type="InterPro" id="IPR037138">
    <property type="entry name" value="His_deacetylse_dom_sf"/>
</dbReference>
<sequence>MPLQIVHHPDYDAGFAVNHRFPMSKYPLLMETLSARGLALPGALHQPRPASANWLKCAHDATYVDQVIDCAVPAKIEREIGFPVGPRVSLRAQLAAAGTVLAARLALEHGIACNAAGGSHHARRAQGAGFCTFNDVAVAALTLLDEGRVGNVLVVDLDVHQGDGTADILRDEPRVFTLSVHGERNYPVRKIASDLDIALPDGTGDRDYLDRLDGLLPVISGQRPWDLVFYNAGVDVHAEDRLGRLSLSDDGIRARERAVIGHFRRRGIPLCGVIGGGYSTDVPALAGRHAILFEEAAAVA</sequence>
<proteinExistence type="inferred from homology"/>
<dbReference type="OrthoDB" id="9808367at2"/>
<dbReference type="Gene3D" id="3.40.800.20">
    <property type="entry name" value="Histone deacetylase domain"/>
    <property type="match status" value="1"/>
</dbReference>
<accession>A0A1C2DCL0</accession>
<evidence type="ECO:0000256" key="2">
    <source>
        <dbReference type="ARBA" id="ARBA00022801"/>
    </source>
</evidence>
<comment type="similarity">
    <text evidence="1">Belongs to the histone deacetylase family.</text>
</comment>